<gene>
    <name evidence="1" type="ORF">CHS0354_030100</name>
</gene>
<proteinExistence type="predicted"/>
<dbReference type="PANTHER" id="PTHR42110">
    <property type="entry name" value="L-ASPARAGINASE, PUTATIVE (AFU_ORTHOLOGUE AFUA_3G11890)-RELATED"/>
    <property type="match status" value="1"/>
</dbReference>
<sequence>MSYETLCRVYRGGILESVHQGTVVVADTEGNIRFSLGDPHMLYFPRSSLKMIQALEFCRSGAYRSLGLSPQHLALCCASHDAEPLHTDMIKDWLGKMNLSADNLACGPAQPNHERTKLDMYKRGEQPTRAHHECSGKHCGFISTAVHQGHDTATYHLPENPVQRKLSENMALMGGPAPGRIFWAVDGCRLPTPAILTEEMAVMTAKFAGTISVFLLVSCGGSDPKPEKQEMPKPPMLPDWVLNPVIEGGFASAECVPATNDMSLDRSQATAQGRAEISRQLGVKTKVMDKTYQNKVTTAGGSVTGNTFEAVSKQVSEQYLQGSRASKVEYVTINGKNNLCVMVTLDPASSKKLFDAIVDGSNRQVSPQDKDVLYQEFKAFKAQEELDQETAK</sequence>
<dbReference type="AlphaFoldDB" id="A0AAE0RL57"/>
<organism evidence="1 2">
    <name type="scientific">Potamilus streckersoni</name>
    <dbReference type="NCBI Taxonomy" id="2493646"/>
    <lineage>
        <taxon>Eukaryota</taxon>
        <taxon>Metazoa</taxon>
        <taxon>Spiralia</taxon>
        <taxon>Lophotrochozoa</taxon>
        <taxon>Mollusca</taxon>
        <taxon>Bivalvia</taxon>
        <taxon>Autobranchia</taxon>
        <taxon>Heteroconchia</taxon>
        <taxon>Palaeoheterodonta</taxon>
        <taxon>Unionida</taxon>
        <taxon>Unionoidea</taxon>
        <taxon>Unionidae</taxon>
        <taxon>Ambleminae</taxon>
        <taxon>Lampsilini</taxon>
        <taxon>Potamilus</taxon>
    </lineage>
</organism>
<keyword evidence="2" id="KW-1185">Reference proteome</keyword>
<reference evidence="1" key="3">
    <citation type="submission" date="2023-05" db="EMBL/GenBank/DDBJ databases">
        <authorList>
            <person name="Smith C.H."/>
        </authorList>
    </citation>
    <scope>NUCLEOTIDE SEQUENCE</scope>
    <source>
        <strain evidence="1">CHS0354</strain>
        <tissue evidence="1">Mantle</tissue>
    </source>
</reference>
<protein>
    <recommendedName>
        <fullName evidence="3">Asparaginase</fullName>
    </recommendedName>
</protein>
<evidence type="ECO:0000313" key="1">
    <source>
        <dbReference type="EMBL" id="KAK3575768.1"/>
    </source>
</evidence>
<name>A0AAE0RL57_9BIVA</name>
<accession>A0AAE0RL57</accession>
<reference evidence="1" key="2">
    <citation type="journal article" date="2021" name="Genome Biol. Evol.">
        <title>Developing a high-quality reference genome for a parasitic bivalve with doubly uniparental inheritance (Bivalvia: Unionida).</title>
        <authorList>
            <person name="Smith C.H."/>
        </authorList>
    </citation>
    <scope>NUCLEOTIDE SEQUENCE</scope>
    <source>
        <strain evidence="1">CHS0354</strain>
        <tissue evidence="1">Mantle</tissue>
    </source>
</reference>
<dbReference type="InterPro" id="IPR010349">
    <property type="entry name" value="Asparaginase_II"/>
</dbReference>
<dbReference type="Pfam" id="PF06089">
    <property type="entry name" value="Asparaginase_II"/>
    <property type="match status" value="1"/>
</dbReference>
<dbReference type="PANTHER" id="PTHR42110:SF1">
    <property type="entry name" value="L-ASPARAGINASE, PUTATIVE (AFU_ORTHOLOGUE AFUA_3G11890)-RELATED"/>
    <property type="match status" value="1"/>
</dbReference>
<comment type="caution">
    <text evidence="1">The sequence shown here is derived from an EMBL/GenBank/DDBJ whole genome shotgun (WGS) entry which is preliminary data.</text>
</comment>
<evidence type="ECO:0000313" key="2">
    <source>
        <dbReference type="Proteomes" id="UP001195483"/>
    </source>
</evidence>
<reference evidence="1" key="1">
    <citation type="journal article" date="2021" name="Genome Biol. Evol.">
        <title>A High-Quality Reference Genome for a Parasitic Bivalve with Doubly Uniparental Inheritance (Bivalvia: Unionida).</title>
        <authorList>
            <person name="Smith C.H."/>
        </authorList>
    </citation>
    <scope>NUCLEOTIDE SEQUENCE</scope>
    <source>
        <strain evidence="1">CHS0354</strain>
    </source>
</reference>
<evidence type="ECO:0008006" key="3">
    <source>
        <dbReference type="Google" id="ProtNLM"/>
    </source>
</evidence>
<dbReference type="Proteomes" id="UP001195483">
    <property type="component" value="Unassembled WGS sequence"/>
</dbReference>
<dbReference type="EMBL" id="JAEAOA010001795">
    <property type="protein sequence ID" value="KAK3575768.1"/>
    <property type="molecule type" value="Genomic_DNA"/>
</dbReference>